<organism evidence="1 2">
    <name type="scientific">Leptolyngbya boryana NIES-2135</name>
    <dbReference type="NCBI Taxonomy" id="1973484"/>
    <lineage>
        <taxon>Bacteria</taxon>
        <taxon>Bacillati</taxon>
        <taxon>Cyanobacteriota</taxon>
        <taxon>Cyanophyceae</taxon>
        <taxon>Leptolyngbyales</taxon>
        <taxon>Leptolyngbyaceae</taxon>
        <taxon>Leptolyngbya group</taxon>
        <taxon>Leptolyngbya</taxon>
    </lineage>
</organism>
<evidence type="ECO:0000313" key="2">
    <source>
        <dbReference type="Proteomes" id="UP000217895"/>
    </source>
</evidence>
<gene>
    <name evidence="1" type="ORF">NIES2135_20690</name>
</gene>
<keyword evidence="2" id="KW-1185">Reference proteome</keyword>
<reference evidence="1 2" key="1">
    <citation type="submission" date="2017-06" db="EMBL/GenBank/DDBJ databases">
        <title>Genome sequencing of cyanobaciteial culture collection at National Institute for Environmental Studies (NIES).</title>
        <authorList>
            <person name="Hirose Y."/>
            <person name="Shimura Y."/>
            <person name="Fujisawa T."/>
            <person name="Nakamura Y."/>
            <person name="Kawachi M."/>
        </authorList>
    </citation>
    <scope>NUCLEOTIDE SEQUENCE [LARGE SCALE GENOMIC DNA]</scope>
    <source>
        <strain evidence="1 2">NIES-2135</strain>
    </source>
</reference>
<protein>
    <submittedName>
        <fullName evidence="1">Uncharacterized protein</fullName>
    </submittedName>
</protein>
<accession>A0A1Z4JET2</accession>
<dbReference type="Proteomes" id="UP000217895">
    <property type="component" value="Chromosome"/>
</dbReference>
<sequence>MIVWQVESIGVTAELSLDVENGNEAEAVQFKGDADLIECLKQDLSRSSGAFGHSIYLDSTTAIDIDSALHDLPSFYEVTILKGKNIVESYEVPGLEEGDLL</sequence>
<name>A0A1Z4JET2_LEPBY</name>
<proteinExistence type="predicted"/>
<dbReference type="AlphaFoldDB" id="A0A1Z4JET2"/>
<evidence type="ECO:0000313" key="1">
    <source>
        <dbReference type="EMBL" id="BAY55246.1"/>
    </source>
</evidence>
<dbReference type="EMBL" id="AP018203">
    <property type="protein sequence ID" value="BAY55246.1"/>
    <property type="molecule type" value="Genomic_DNA"/>
</dbReference>